<dbReference type="AlphaFoldDB" id="A0A9W6BAN7"/>
<feature type="domain" description="F-box" evidence="2">
    <location>
        <begin position="28"/>
        <end position="65"/>
    </location>
</feature>
<dbReference type="EMBL" id="BRXU01000001">
    <property type="protein sequence ID" value="GLC48617.1"/>
    <property type="molecule type" value="Genomic_DNA"/>
</dbReference>
<keyword evidence="4" id="KW-1185">Reference proteome</keyword>
<evidence type="ECO:0000256" key="1">
    <source>
        <dbReference type="SAM" id="MobiDB-lite"/>
    </source>
</evidence>
<dbReference type="InterPro" id="IPR036047">
    <property type="entry name" value="F-box-like_dom_sf"/>
</dbReference>
<dbReference type="Pfam" id="PF12937">
    <property type="entry name" value="F-box-like"/>
    <property type="match status" value="1"/>
</dbReference>
<reference evidence="3 4" key="1">
    <citation type="journal article" date="2023" name="Commun. Biol.">
        <title>Reorganization of the ancestral sex-determining regions during the evolution of trioecy in Pleodorina starrii.</title>
        <authorList>
            <person name="Takahashi K."/>
            <person name="Suzuki S."/>
            <person name="Kawai-Toyooka H."/>
            <person name="Yamamoto K."/>
            <person name="Hamaji T."/>
            <person name="Ootsuki R."/>
            <person name="Yamaguchi H."/>
            <person name="Kawachi M."/>
            <person name="Higashiyama T."/>
            <person name="Nozaki H."/>
        </authorList>
    </citation>
    <scope>NUCLEOTIDE SEQUENCE [LARGE SCALE GENOMIC DNA]</scope>
    <source>
        <strain evidence="3 4">NIES-4479</strain>
    </source>
</reference>
<feature type="compositionally biased region" description="Gly residues" evidence="1">
    <location>
        <begin position="270"/>
        <end position="280"/>
    </location>
</feature>
<evidence type="ECO:0000259" key="2">
    <source>
        <dbReference type="Pfam" id="PF12937"/>
    </source>
</evidence>
<dbReference type="InterPro" id="IPR001810">
    <property type="entry name" value="F-box_dom"/>
</dbReference>
<feature type="compositionally biased region" description="Low complexity" evidence="1">
    <location>
        <begin position="285"/>
        <end position="294"/>
    </location>
</feature>
<comment type="caution">
    <text evidence="3">The sequence shown here is derived from an EMBL/GenBank/DDBJ whole genome shotgun (WGS) entry which is preliminary data.</text>
</comment>
<evidence type="ECO:0000313" key="3">
    <source>
        <dbReference type="EMBL" id="GLC48617.1"/>
    </source>
</evidence>
<dbReference type="SUPFAM" id="SSF81383">
    <property type="entry name" value="F-box domain"/>
    <property type="match status" value="1"/>
</dbReference>
<protein>
    <recommendedName>
        <fullName evidence="2">F-box domain-containing protein</fullName>
    </recommendedName>
</protein>
<feature type="compositionally biased region" description="Gly residues" evidence="1">
    <location>
        <begin position="167"/>
        <end position="178"/>
    </location>
</feature>
<feature type="region of interest" description="Disordered" evidence="1">
    <location>
        <begin position="164"/>
        <end position="362"/>
    </location>
</feature>
<evidence type="ECO:0000313" key="4">
    <source>
        <dbReference type="Proteomes" id="UP001165080"/>
    </source>
</evidence>
<dbReference type="Gene3D" id="1.20.1280.50">
    <property type="match status" value="1"/>
</dbReference>
<feature type="compositionally biased region" description="Acidic residues" evidence="1">
    <location>
        <begin position="191"/>
        <end position="205"/>
    </location>
</feature>
<gene>
    <name evidence="3" type="primary">PLEST001132</name>
    <name evidence="3" type="ORF">PLESTB_000117500</name>
</gene>
<feature type="compositionally biased region" description="Gly residues" evidence="1">
    <location>
        <begin position="222"/>
        <end position="235"/>
    </location>
</feature>
<sequence length="389" mass="39255">MSPTSADELSNGQDGACDMLALLPAPLLLSSVFPLLDAADLIRLGSCCRALRSAAFSDEVWQPRCEALGWSAFPRGTSWQAGFSSRRRTLCVECGSPSRYVFALLGCWLCEKCEHGSPRYGLVTALEAAERYGVPYAALAALSYHEACGTRFYLRSAVEAIARSSSRGGGGGGSGAARGPGAVRRASDGSEMGEGDEEEEEEGDDSAASSEDGNGPDEDESSGGGGGGGGGGGRPGAADRRADDKAARKAAKKAAKEAQRLKRQGRNTPAGGGGGGGGGGRRQHQQQQQHSTAGGREGGAQPHGRRRGGDDDDGGGGRGGAALPLEGQAVALPHNRRRAAGGGSGSGGGRGGGVRGAAGKLKSGWAAEREALMAAWGQFGISGLVLATG</sequence>
<accession>A0A9W6BAN7</accession>
<name>A0A9W6BAN7_9CHLO</name>
<proteinExistence type="predicted"/>
<feature type="compositionally biased region" description="Gly residues" evidence="1">
    <location>
        <begin position="340"/>
        <end position="356"/>
    </location>
</feature>
<dbReference type="Proteomes" id="UP001165080">
    <property type="component" value="Unassembled WGS sequence"/>
</dbReference>
<feature type="compositionally biased region" description="Basic and acidic residues" evidence="1">
    <location>
        <begin position="237"/>
        <end position="247"/>
    </location>
</feature>
<organism evidence="3 4">
    <name type="scientific">Pleodorina starrii</name>
    <dbReference type="NCBI Taxonomy" id="330485"/>
    <lineage>
        <taxon>Eukaryota</taxon>
        <taxon>Viridiplantae</taxon>
        <taxon>Chlorophyta</taxon>
        <taxon>core chlorophytes</taxon>
        <taxon>Chlorophyceae</taxon>
        <taxon>CS clade</taxon>
        <taxon>Chlamydomonadales</taxon>
        <taxon>Volvocaceae</taxon>
        <taxon>Pleodorina</taxon>
    </lineage>
</organism>